<dbReference type="InterPro" id="IPR000639">
    <property type="entry name" value="Epox_hydrolase-like"/>
</dbReference>
<dbReference type="Pfam" id="PF00561">
    <property type="entry name" value="Abhydrolase_1"/>
    <property type="match status" value="1"/>
</dbReference>
<proteinExistence type="predicted"/>
<evidence type="ECO:0000256" key="1">
    <source>
        <dbReference type="ARBA" id="ARBA00022801"/>
    </source>
</evidence>
<dbReference type="Gene3D" id="3.40.50.1820">
    <property type="entry name" value="alpha/beta hydrolase"/>
    <property type="match status" value="1"/>
</dbReference>
<organism evidence="3 4">
    <name type="scientific">Methylocapsa polymorpha</name>
    <dbReference type="NCBI Taxonomy" id="3080828"/>
    <lineage>
        <taxon>Bacteria</taxon>
        <taxon>Pseudomonadati</taxon>
        <taxon>Pseudomonadota</taxon>
        <taxon>Alphaproteobacteria</taxon>
        <taxon>Hyphomicrobiales</taxon>
        <taxon>Beijerinckiaceae</taxon>
        <taxon>Methylocapsa</taxon>
    </lineage>
</organism>
<dbReference type="PRINTS" id="PR00412">
    <property type="entry name" value="EPOXHYDRLASE"/>
</dbReference>
<keyword evidence="4" id="KW-1185">Reference proteome</keyword>
<name>A0ABZ0HNB9_9HYPH</name>
<gene>
    <name evidence="3" type="ORF">RZS28_11400</name>
</gene>
<reference evidence="3 4" key="1">
    <citation type="submission" date="2023-10" db="EMBL/GenBank/DDBJ databases">
        <title>Novel methanotroph of the genus Methylocapsa from a subarctic wetland.</title>
        <authorList>
            <person name="Belova S.E."/>
            <person name="Oshkin I.Y."/>
            <person name="Miroshnikov K."/>
            <person name="Dedysh S.N."/>
        </authorList>
    </citation>
    <scope>NUCLEOTIDE SEQUENCE [LARGE SCALE GENOMIC DNA]</scope>
    <source>
        <strain evidence="3 4">RX1</strain>
    </source>
</reference>
<dbReference type="EMBL" id="CP136862">
    <property type="protein sequence ID" value="WOJ88435.1"/>
    <property type="molecule type" value="Genomic_DNA"/>
</dbReference>
<dbReference type="Proteomes" id="UP001626536">
    <property type="component" value="Chromosome"/>
</dbReference>
<evidence type="ECO:0000313" key="3">
    <source>
        <dbReference type="EMBL" id="WOJ88435.1"/>
    </source>
</evidence>
<sequence length="320" mass="35029">MPVVEGSGRTRAVGFGSVHDVPRLPAGFTALFESWLVDANGLRLHAVIGGNGPPLLLLAGWPQNWFAWRYLMVPLAEQFTVVAADPRGVGLSDKPTTGYDSDTLASDMFALMSALGHQRFAMVGHDIGMWTGYAMAADQPDRIARIALGEAIIPGLSPSPPLLSDDRWLSDFLWHFNFNRALDVNERLVEGREEIYFGHQFATKAGTPEAVPAYARAFYIEELKRDPEALRASFDYYRAIDQSIPQNRARMARKLTLPILSFAGALACGDSVEKELRTVAADVQSVIIAGSGHYPAEEKPEQLLAALQQFLAPYAASRLA</sequence>
<dbReference type="PANTHER" id="PTHR43329">
    <property type="entry name" value="EPOXIDE HYDROLASE"/>
    <property type="match status" value="1"/>
</dbReference>
<evidence type="ECO:0000313" key="4">
    <source>
        <dbReference type="Proteomes" id="UP001626536"/>
    </source>
</evidence>
<dbReference type="InterPro" id="IPR000073">
    <property type="entry name" value="AB_hydrolase_1"/>
</dbReference>
<protein>
    <submittedName>
        <fullName evidence="3">Alpha/beta hydrolase</fullName>
    </submittedName>
</protein>
<dbReference type="GO" id="GO:0016787">
    <property type="term" value="F:hydrolase activity"/>
    <property type="evidence" value="ECO:0007669"/>
    <property type="project" value="UniProtKB-KW"/>
</dbReference>
<keyword evidence="1 3" id="KW-0378">Hydrolase</keyword>
<dbReference type="InterPro" id="IPR029058">
    <property type="entry name" value="AB_hydrolase_fold"/>
</dbReference>
<evidence type="ECO:0000259" key="2">
    <source>
        <dbReference type="Pfam" id="PF00561"/>
    </source>
</evidence>
<feature type="domain" description="AB hydrolase-1" evidence="2">
    <location>
        <begin position="53"/>
        <end position="205"/>
    </location>
</feature>
<dbReference type="SUPFAM" id="SSF53474">
    <property type="entry name" value="alpha/beta-Hydrolases"/>
    <property type="match status" value="1"/>
</dbReference>
<dbReference type="RefSeq" id="WP_407337871.1">
    <property type="nucleotide sequence ID" value="NZ_CP136862.1"/>
</dbReference>
<accession>A0ABZ0HNB9</accession>